<evidence type="ECO:0000259" key="7">
    <source>
        <dbReference type="Pfam" id="PF13396"/>
    </source>
</evidence>
<keyword evidence="9" id="KW-1185">Reference proteome</keyword>
<gene>
    <name evidence="8" type="ORF">PDUR_23205</name>
</gene>
<dbReference type="STRING" id="44251.PDUR_23205"/>
<dbReference type="GO" id="GO:0005886">
    <property type="term" value="C:plasma membrane"/>
    <property type="evidence" value="ECO:0007669"/>
    <property type="project" value="UniProtKB-SubCell"/>
</dbReference>
<dbReference type="eggNOG" id="ENOG50332VC">
    <property type="taxonomic scope" value="Bacteria"/>
</dbReference>
<dbReference type="KEGG" id="pdu:PDUR_23205"/>
<sequence length="62" mass="6943">MKTIDLSLLWPLFALQALLAVIGLVSLARARSVRGPKWMWVFIILLGNLLGSLAYFTIGRKE</sequence>
<feature type="transmembrane region" description="Helical" evidence="6">
    <location>
        <begin position="40"/>
        <end position="58"/>
    </location>
</feature>
<reference evidence="8 9" key="1">
    <citation type="submission" date="2014-08" db="EMBL/GenBank/DDBJ databases">
        <title>Comparative genomics of the Paenibacillus odorifer group.</title>
        <authorList>
            <person name="den Bakker H.C."/>
            <person name="Tsai Y.-C."/>
            <person name="Martin N."/>
            <person name="Korlach J."/>
            <person name="Wiedmann M."/>
        </authorList>
    </citation>
    <scope>NUCLEOTIDE SEQUENCE [LARGE SCALE GENOMIC DNA]</scope>
    <source>
        <strain evidence="8 9">DSM 1735</strain>
    </source>
</reference>
<dbReference type="RefSeq" id="WP_042208236.1">
    <property type="nucleotide sequence ID" value="NZ_CP009288.1"/>
</dbReference>
<dbReference type="OrthoDB" id="3243324at2"/>
<dbReference type="InterPro" id="IPR027379">
    <property type="entry name" value="CLS_N"/>
</dbReference>
<keyword evidence="2" id="KW-1003">Cell membrane</keyword>
<evidence type="ECO:0000256" key="1">
    <source>
        <dbReference type="ARBA" id="ARBA00004651"/>
    </source>
</evidence>
<keyword evidence="5 6" id="KW-0472">Membrane</keyword>
<protein>
    <submittedName>
        <fullName evidence="8">Negative regulatory protein YxlE</fullName>
    </submittedName>
</protein>
<comment type="subcellular location">
    <subcellularLocation>
        <location evidence="1">Cell membrane</location>
        <topology evidence="1">Multi-pass membrane protein</topology>
    </subcellularLocation>
</comment>
<evidence type="ECO:0000256" key="3">
    <source>
        <dbReference type="ARBA" id="ARBA00022692"/>
    </source>
</evidence>
<dbReference type="Pfam" id="PF13396">
    <property type="entry name" value="PLDc_N"/>
    <property type="match status" value="1"/>
</dbReference>
<proteinExistence type="predicted"/>
<evidence type="ECO:0000256" key="6">
    <source>
        <dbReference type="SAM" id="Phobius"/>
    </source>
</evidence>
<accession>A0A089HVW1</accession>
<organism evidence="8 9">
    <name type="scientific">Paenibacillus durus</name>
    <name type="common">Paenibacillus azotofixans</name>
    <dbReference type="NCBI Taxonomy" id="44251"/>
    <lineage>
        <taxon>Bacteria</taxon>
        <taxon>Bacillati</taxon>
        <taxon>Bacillota</taxon>
        <taxon>Bacilli</taxon>
        <taxon>Bacillales</taxon>
        <taxon>Paenibacillaceae</taxon>
        <taxon>Paenibacillus</taxon>
    </lineage>
</organism>
<dbReference type="Proteomes" id="UP000029409">
    <property type="component" value="Chromosome"/>
</dbReference>
<dbReference type="AlphaFoldDB" id="A0A089HVW1"/>
<keyword evidence="4 6" id="KW-1133">Transmembrane helix</keyword>
<evidence type="ECO:0000256" key="2">
    <source>
        <dbReference type="ARBA" id="ARBA00022475"/>
    </source>
</evidence>
<name>A0A089HVW1_PAEDU</name>
<feature type="domain" description="Cardiolipin synthase N-terminal" evidence="7">
    <location>
        <begin position="19"/>
        <end position="60"/>
    </location>
</feature>
<evidence type="ECO:0000256" key="4">
    <source>
        <dbReference type="ARBA" id="ARBA00022989"/>
    </source>
</evidence>
<evidence type="ECO:0000313" key="8">
    <source>
        <dbReference type="EMBL" id="AIQ14473.1"/>
    </source>
</evidence>
<evidence type="ECO:0000256" key="5">
    <source>
        <dbReference type="ARBA" id="ARBA00023136"/>
    </source>
</evidence>
<keyword evidence="3 6" id="KW-0812">Transmembrane</keyword>
<dbReference type="EMBL" id="CP009288">
    <property type="protein sequence ID" value="AIQ14473.1"/>
    <property type="molecule type" value="Genomic_DNA"/>
</dbReference>
<evidence type="ECO:0000313" key="9">
    <source>
        <dbReference type="Proteomes" id="UP000029409"/>
    </source>
</evidence>